<dbReference type="EMBL" id="GU735280">
    <property type="protein sequence ID" value="ADE29256.1"/>
    <property type="molecule type" value="Genomic_DNA"/>
</dbReference>
<organism evidence="1">
    <name type="scientific">uncultured virus</name>
    <dbReference type="NCBI Taxonomy" id="340016"/>
    <lineage>
        <taxon>Viruses</taxon>
        <taxon>environmental samples</taxon>
    </lineage>
</organism>
<protein>
    <submittedName>
        <fullName evidence="1">Uncharacterized protein</fullName>
    </submittedName>
</protein>
<accession>D5L2J7</accession>
<evidence type="ECO:0000313" key="1">
    <source>
        <dbReference type="EMBL" id="ADE29256.1"/>
    </source>
</evidence>
<name>D5L2J7_9VIRU</name>
<proteinExistence type="predicted"/>
<sequence>MKQNNMFAFGKNVVTEDDIMNNNGEIINCPCPATKAGYNPDNDDIIHVAETYDDIIRDQYHGDFTGIIDESTAKDAWDKAIQEVLNKEHYDHNVYDQSVSQAENVKEVLGWD</sequence>
<reference evidence="1" key="1">
    <citation type="journal article" date="2010" name="Environ. Microbiol.">
        <title>The metavirome of a hypersaline environment.</title>
        <authorList>
            <person name="Santos F."/>
            <person name="Yarza P."/>
            <person name="Parro V."/>
            <person name="Briones C."/>
            <person name="Anton J."/>
        </authorList>
    </citation>
    <scope>NUCLEOTIDE SEQUENCE</scope>
</reference>